<protein>
    <submittedName>
        <fullName evidence="2">Uncharacterized protein</fullName>
    </submittedName>
</protein>
<dbReference type="EMBL" id="JACGWO010000004">
    <property type="protein sequence ID" value="KAK4428911.1"/>
    <property type="molecule type" value="Genomic_DNA"/>
</dbReference>
<dbReference type="AlphaFoldDB" id="A0AAE1YFH6"/>
<feature type="compositionally biased region" description="Basic and acidic residues" evidence="1">
    <location>
        <begin position="28"/>
        <end position="37"/>
    </location>
</feature>
<comment type="caution">
    <text evidence="2">The sequence shown here is derived from an EMBL/GenBank/DDBJ whole genome shotgun (WGS) entry which is preliminary data.</text>
</comment>
<gene>
    <name evidence="2" type="ORF">Salat_1191000</name>
</gene>
<accession>A0AAE1YFH6</accession>
<reference evidence="2" key="1">
    <citation type="submission" date="2020-06" db="EMBL/GenBank/DDBJ databases">
        <authorList>
            <person name="Li T."/>
            <person name="Hu X."/>
            <person name="Zhang T."/>
            <person name="Song X."/>
            <person name="Zhang H."/>
            <person name="Dai N."/>
            <person name="Sheng W."/>
            <person name="Hou X."/>
            <person name="Wei L."/>
        </authorList>
    </citation>
    <scope>NUCLEOTIDE SEQUENCE</scope>
    <source>
        <strain evidence="2">3651</strain>
        <tissue evidence="2">Leaf</tissue>
    </source>
</reference>
<reference evidence="2" key="2">
    <citation type="journal article" date="2024" name="Plant">
        <title>Genomic evolution and insights into agronomic trait innovations of Sesamum species.</title>
        <authorList>
            <person name="Miao H."/>
            <person name="Wang L."/>
            <person name="Qu L."/>
            <person name="Liu H."/>
            <person name="Sun Y."/>
            <person name="Le M."/>
            <person name="Wang Q."/>
            <person name="Wei S."/>
            <person name="Zheng Y."/>
            <person name="Lin W."/>
            <person name="Duan Y."/>
            <person name="Cao H."/>
            <person name="Xiong S."/>
            <person name="Wang X."/>
            <person name="Wei L."/>
            <person name="Li C."/>
            <person name="Ma Q."/>
            <person name="Ju M."/>
            <person name="Zhao R."/>
            <person name="Li G."/>
            <person name="Mu C."/>
            <person name="Tian Q."/>
            <person name="Mei H."/>
            <person name="Zhang T."/>
            <person name="Gao T."/>
            <person name="Zhang H."/>
        </authorList>
    </citation>
    <scope>NUCLEOTIDE SEQUENCE</scope>
    <source>
        <strain evidence="2">3651</strain>
    </source>
</reference>
<evidence type="ECO:0000313" key="3">
    <source>
        <dbReference type="Proteomes" id="UP001293254"/>
    </source>
</evidence>
<name>A0AAE1YFH6_9LAMI</name>
<organism evidence="2 3">
    <name type="scientific">Sesamum alatum</name>
    <dbReference type="NCBI Taxonomy" id="300844"/>
    <lineage>
        <taxon>Eukaryota</taxon>
        <taxon>Viridiplantae</taxon>
        <taxon>Streptophyta</taxon>
        <taxon>Embryophyta</taxon>
        <taxon>Tracheophyta</taxon>
        <taxon>Spermatophyta</taxon>
        <taxon>Magnoliopsida</taxon>
        <taxon>eudicotyledons</taxon>
        <taxon>Gunneridae</taxon>
        <taxon>Pentapetalae</taxon>
        <taxon>asterids</taxon>
        <taxon>lamiids</taxon>
        <taxon>Lamiales</taxon>
        <taxon>Pedaliaceae</taxon>
        <taxon>Sesamum</taxon>
    </lineage>
</organism>
<dbReference type="Proteomes" id="UP001293254">
    <property type="component" value="Unassembled WGS sequence"/>
</dbReference>
<proteinExistence type="predicted"/>
<sequence>MFCHQKSVAELKILDLQKQVLDARQKEKEALDGKSAHEAQVAELKSQPHQSTEAAKQSIVEALEQGRVDGFSAGRVTGRTEGLNEGREAYVQSDEYKKQVAEHCLLGARDFRKAPAFKMAVEIQLACFLNEGFDKFEMGVRHKRIP</sequence>
<evidence type="ECO:0000256" key="1">
    <source>
        <dbReference type="SAM" id="MobiDB-lite"/>
    </source>
</evidence>
<feature type="region of interest" description="Disordered" evidence="1">
    <location>
        <begin position="28"/>
        <end position="56"/>
    </location>
</feature>
<evidence type="ECO:0000313" key="2">
    <source>
        <dbReference type="EMBL" id="KAK4428911.1"/>
    </source>
</evidence>
<keyword evidence="3" id="KW-1185">Reference proteome</keyword>